<evidence type="ECO:0000256" key="8">
    <source>
        <dbReference type="SAM" id="Phobius"/>
    </source>
</evidence>
<feature type="transmembrane region" description="Helical" evidence="8">
    <location>
        <begin position="318"/>
        <end position="339"/>
    </location>
</feature>
<dbReference type="SUPFAM" id="SSF81345">
    <property type="entry name" value="ABC transporter involved in vitamin B12 uptake, BtuC"/>
    <property type="match status" value="1"/>
</dbReference>
<keyword evidence="7 8" id="KW-0472">Membrane</keyword>
<name>A0A7J2TIU5_ARCFL</name>
<dbReference type="Gene3D" id="1.10.3470.10">
    <property type="entry name" value="ABC transporter involved in vitamin B12 uptake, BtuC"/>
    <property type="match status" value="1"/>
</dbReference>
<dbReference type="InterPro" id="IPR037294">
    <property type="entry name" value="ABC_BtuC-like"/>
</dbReference>
<accession>A0A7J2TIU5</accession>
<keyword evidence="6 8" id="KW-1133">Transmembrane helix</keyword>
<comment type="caution">
    <text evidence="9">The sequence shown here is derived from an EMBL/GenBank/DDBJ whole genome shotgun (WGS) entry which is preliminary data.</text>
</comment>
<evidence type="ECO:0000256" key="1">
    <source>
        <dbReference type="ARBA" id="ARBA00004651"/>
    </source>
</evidence>
<feature type="transmembrane region" description="Helical" evidence="8">
    <location>
        <begin position="60"/>
        <end position="81"/>
    </location>
</feature>
<dbReference type="GO" id="GO:0022857">
    <property type="term" value="F:transmembrane transporter activity"/>
    <property type="evidence" value="ECO:0007669"/>
    <property type="project" value="InterPro"/>
</dbReference>
<organism evidence="9">
    <name type="scientific">Archaeoglobus fulgidus</name>
    <dbReference type="NCBI Taxonomy" id="2234"/>
    <lineage>
        <taxon>Archaea</taxon>
        <taxon>Methanobacteriati</taxon>
        <taxon>Methanobacteriota</taxon>
        <taxon>Archaeoglobi</taxon>
        <taxon>Archaeoglobales</taxon>
        <taxon>Archaeoglobaceae</taxon>
        <taxon>Archaeoglobus</taxon>
    </lineage>
</organism>
<feature type="transmembrane region" description="Helical" evidence="8">
    <location>
        <begin position="203"/>
        <end position="223"/>
    </location>
</feature>
<dbReference type="GO" id="GO:0005886">
    <property type="term" value="C:plasma membrane"/>
    <property type="evidence" value="ECO:0007669"/>
    <property type="project" value="UniProtKB-SubCell"/>
</dbReference>
<evidence type="ECO:0000256" key="3">
    <source>
        <dbReference type="ARBA" id="ARBA00022448"/>
    </source>
</evidence>
<dbReference type="PANTHER" id="PTHR30472">
    <property type="entry name" value="FERRIC ENTEROBACTIN TRANSPORT SYSTEM PERMEASE PROTEIN"/>
    <property type="match status" value="1"/>
</dbReference>
<gene>
    <name evidence="9" type="ORF">ENP88_02060</name>
</gene>
<keyword evidence="4" id="KW-1003">Cell membrane</keyword>
<evidence type="ECO:0000256" key="2">
    <source>
        <dbReference type="ARBA" id="ARBA00007935"/>
    </source>
</evidence>
<dbReference type="PANTHER" id="PTHR30472:SF25">
    <property type="entry name" value="ABC TRANSPORTER PERMEASE PROTEIN MJ0876-RELATED"/>
    <property type="match status" value="1"/>
</dbReference>
<keyword evidence="5 8" id="KW-0812">Transmembrane</keyword>
<reference evidence="9" key="1">
    <citation type="journal article" date="2020" name="mSystems">
        <title>Genome- and Community-Level Interaction Insights into Carbon Utilization and Element Cycling Functions of Hydrothermarchaeota in Hydrothermal Sediment.</title>
        <authorList>
            <person name="Zhou Z."/>
            <person name="Liu Y."/>
            <person name="Xu W."/>
            <person name="Pan J."/>
            <person name="Luo Z.H."/>
            <person name="Li M."/>
        </authorList>
    </citation>
    <scope>NUCLEOTIDE SEQUENCE [LARGE SCALE GENOMIC DNA]</scope>
    <source>
        <strain evidence="9">SpSt-26</strain>
    </source>
</reference>
<proteinExistence type="inferred from homology"/>
<evidence type="ECO:0000313" key="9">
    <source>
        <dbReference type="EMBL" id="HEH34942.1"/>
    </source>
</evidence>
<dbReference type="CDD" id="cd06550">
    <property type="entry name" value="TM_ABC_iron-siderophores_like"/>
    <property type="match status" value="1"/>
</dbReference>
<dbReference type="AlphaFoldDB" id="A0A7J2TIU5"/>
<feature type="transmembrane region" description="Helical" evidence="8">
    <location>
        <begin position="160"/>
        <end position="183"/>
    </location>
</feature>
<feature type="transmembrane region" description="Helical" evidence="8">
    <location>
        <begin position="134"/>
        <end position="153"/>
    </location>
</feature>
<dbReference type="Pfam" id="PF01032">
    <property type="entry name" value="FecCD"/>
    <property type="match status" value="1"/>
</dbReference>
<dbReference type="GO" id="GO:0033214">
    <property type="term" value="P:siderophore-iron import into cell"/>
    <property type="evidence" value="ECO:0007669"/>
    <property type="project" value="TreeGrafter"/>
</dbReference>
<comment type="subcellular location">
    <subcellularLocation>
        <location evidence="1">Cell membrane</location>
        <topology evidence="1">Multi-pass membrane protein</topology>
    </subcellularLocation>
</comment>
<dbReference type="EMBL" id="DSLA01000036">
    <property type="protein sequence ID" value="HEH34942.1"/>
    <property type="molecule type" value="Genomic_DNA"/>
</dbReference>
<comment type="similarity">
    <text evidence="2">Belongs to the binding-protein-dependent transport system permease family. FecCD subfamily.</text>
</comment>
<dbReference type="FunFam" id="1.10.3470.10:FF:000001">
    <property type="entry name" value="Vitamin B12 ABC transporter permease BtuC"/>
    <property type="match status" value="1"/>
</dbReference>
<evidence type="ECO:0000256" key="7">
    <source>
        <dbReference type="ARBA" id="ARBA00023136"/>
    </source>
</evidence>
<evidence type="ECO:0000256" key="4">
    <source>
        <dbReference type="ARBA" id="ARBA00022475"/>
    </source>
</evidence>
<keyword evidence="3" id="KW-0813">Transport</keyword>
<dbReference type="InterPro" id="IPR000522">
    <property type="entry name" value="ABC_transptr_permease_BtuC"/>
</dbReference>
<evidence type="ECO:0000256" key="5">
    <source>
        <dbReference type="ARBA" id="ARBA00022692"/>
    </source>
</evidence>
<evidence type="ECO:0000256" key="6">
    <source>
        <dbReference type="ARBA" id="ARBA00022989"/>
    </source>
</evidence>
<feature type="transmembrane region" description="Helical" evidence="8">
    <location>
        <begin position="289"/>
        <end position="306"/>
    </location>
</feature>
<protein>
    <submittedName>
        <fullName evidence="9">Iron ABC transporter permease</fullName>
    </submittedName>
</protein>
<feature type="transmembrane region" description="Helical" evidence="8">
    <location>
        <begin position="254"/>
        <end position="277"/>
    </location>
</feature>
<feature type="transmembrane region" description="Helical" evidence="8">
    <location>
        <begin position="93"/>
        <end position="114"/>
    </location>
</feature>
<sequence>MSVAGEYEKFVWKRISFGIFSLLLLLSLSAIALSLGSYEIPLKELLREISGGNPVLWNVRIPRILTAILVGSSLALSGAVMQCILRNPLASPFTLGISQAAAFGAAVAIVFFGLGKMHRVGESLTIFNPYAVPIFAFLGSLISAFVILALAKLRDLSPEAIILAGVAMSALFQAFVMLIQYFATDVQVASIVFWTFGDVGRARWIEIYIILVTFFLCSLYFFYRRWDYNALLAGDETAISLGVNPQKVRLEGMLVSSFLTAVCVSFTGIIGFIGLIAPHVVRLVIGGDYRFLIPNCAIIGAIILLISDTVGRTIISPVIIPVGIITSILGAPMFIYLLLRGGRSAGG</sequence>